<feature type="compositionally biased region" description="Basic and acidic residues" evidence="1">
    <location>
        <begin position="73"/>
        <end position="82"/>
    </location>
</feature>
<dbReference type="GeneID" id="112690873"/>
<sequence length="139" mass="16119">MTEILLNTCVISTKILYNMKHSNSKLTVKQFRESLIDKILNLRPTSRKLVQSTNLNISTPSTSGNQRRSAPKHKLEVTEEKYPRNRKIRRRCTECYKKIAKENGFREALNKAKKVTTFCIICPSQPFICLSCFPDHMNN</sequence>
<dbReference type="Proteomes" id="UP000694846">
    <property type="component" value="Unplaced"/>
</dbReference>
<keyword evidence="2" id="KW-1185">Reference proteome</keyword>
<gene>
    <name evidence="3" type="primary">LOC112690873</name>
</gene>
<name>A0A8B8GDL0_9HEMI</name>
<feature type="region of interest" description="Disordered" evidence="1">
    <location>
        <begin position="52"/>
        <end position="82"/>
    </location>
</feature>
<proteinExistence type="predicted"/>
<organism evidence="2 3">
    <name type="scientific">Sipha flava</name>
    <name type="common">yellow sugarcane aphid</name>
    <dbReference type="NCBI Taxonomy" id="143950"/>
    <lineage>
        <taxon>Eukaryota</taxon>
        <taxon>Metazoa</taxon>
        <taxon>Ecdysozoa</taxon>
        <taxon>Arthropoda</taxon>
        <taxon>Hexapoda</taxon>
        <taxon>Insecta</taxon>
        <taxon>Pterygota</taxon>
        <taxon>Neoptera</taxon>
        <taxon>Paraneoptera</taxon>
        <taxon>Hemiptera</taxon>
        <taxon>Sternorrhyncha</taxon>
        <taxon>Aphidomorpha</taxon>
        <taxon>Aphidoidea</taxon>
        <taxon>Aphididae</taxon>
        <taxon>Sipha</taxon>
    </lineage>
</organism>
<protein>
    <submittedName>
        <fullName evidence="3">Uncharacterized protein LOC112690873</fullName>
    </submittedName>
</protein>
<evidence type="ECO:0000313" key="3">
    <source>
        <dbReference type="RefSeq" id="XP_025420762.1"/>
    </source>
</evidence>
<accession>A0A8B8GDL0</accession>
<evidence type="ECO:0000313" key="2">
    <source>
        <dbReference type="Proteomes" id="UP000694846"/>
    </source>
</evidence>
<dbReference type="RefSeq" id="XP_025420762.1">
    <property type="nucleotide sequence ID" value="XM_025564977.1"/>
</dbReference>
<reference evidence="3" key="1">
    <citation type="submission" date="2025-08" db="UniProtKB">
        <authorList>
            <consortium name="RefSeq"/>
        </authorList>
    </citation>
    <scope>IDENTIFICATION</scope>
    <source>
        <tissue evidence="3">Whole body</tissue>
    </source>
</reference>
<dbReference type="AlphaFoldDB" id="A0A8B8GDL0"/>
<dbReference type="OrthoDB" id="6771557at2759"/>
<evidence type="ECO:0000256" key="1">
    <source>
        <dbReference type="SAM" id="MobiDB-lite"/>
    </source>
</evidence>
<feature type="compositionally biased region" description="Polar residues" evidence="1">
    <location>
        <begin position="52"/>
        <end position="68"/>
    </location>
</feature>